<evidence type="ECO:0000259" key="9">
    <source>
        <dbReference type="Pfam" id="PF02878"/>
    </source>
</evidence>
<dbReference type="Pfam" id="PF00408">
    <property type="entry name" value="PGM_PMM_IV"/>
    <property type="match status" value="1"/>
</dbReference>
<keyword evidence="6" id="KW-0413">Isomerase</keyword>
<dbReference type="SUPFAM" id="SSF53738">
    <property type="entry name" value="Phosphoglucomutase, first 3 domains"/>
    <property type="match status" value="3"/>
</dbReference>
<dbReference type="EMBL" id="JXTI01000061">
    <property type="protein sequence ID" value="KWX13657.1"/>
    <property type="molecule type" value="Genomic_DNA"/>
</dbReference>
<evidence type="ECO:0000259" key="8">
    <source>
        <dbReference type="Pfam" id="PF00408"/>
    </source>
</evidence>
<dbReference type="Gene3D" id="3.30.310.50">
    <property type="entry name" value="Alpha-D-phosphohexomutase, C-terminal domain"/>
    <property type="match status" value="1"/>
</dbReference>
<name>A0A132NUA1_GIAIN</name>
<dbReference type="OrthoDB" id="14210at2759"/>
<keyword evidence="3" id="KW-0597">Phosphoprotein</keyword>
<feature type="domain" description="Alpha-D-phosphohexomutase alpha/beta/alpha" evidence="10">
    <location>
        <begin position="191"/>
        <end position="294"/>
    </location>
</feature>
<evidence type="ECO:0000256" key="4">
    <source>
        <dbReference type="ARBA" id="ARBA00022723"/>
    </source>
</evidence>
<dbReference type="GO" id="GO:0008966">
    <property type="term" value="F:phosphoglucosamine mutase activity"/>
    <property type="evidence" value="ECO:0007669"/>
    <property type="project" value="TreeGrafter"/>
</dbReference>
<dbReference type="VEuPathDB" id="GiardiaDB:QR46_2355"/>
<dbReference type="SUPFAM" id="SSF55957">
    <property type="entry name" value="Phosphoglucomutase, C-terminal domain"/>
    <property type="match status" value="1"/>
</dbReference>
<dbReference type="PANTHER" id="PTHR42946">
    <property type="entry name" value="PHOSPHOHEXOSE MUTASE"/>
    <property type="match status" value="1"/>
</dbReference>
<evidence type="ECO:0000256" key="5">
    <source>
        <dbReference type="ARBA" id="ARBA00022842"/>
    </source>
</evidence>
<keyword evidence="4" id="KW-0479">Metal-binding</keyword>
<keyword evidence="5" id="KW-0460">Magnesium</keyword>
<dbReference type="Pfam" id="PF02878">
    <property type="entry name" value="PGM_PMM_I"/>
    <property type="match status" value="1"/>
</dbReference>
<dbReference type="InterPro" id="IPR016055">
    <property type="entry name" value="A-D-PHexomutase_a/b/a-I/II/III"/>
</dbReference>
<dbReference type="AlphaFoldDB" id="A0A132NUA1"/>
<evidence type="ECO:0000256" key="6">
    <source>
        <dbReference type="ARBA" id="ARBA00023235"/>
    </source>
</evidence>
<evidence type="ECO:0000259" key="11">
    <source>
        <dbReference type="Pfam" id="PF02880"/>
    </source>
</evidence>
<dbReference type="InterPro" id="IPR005843">
    <property type="entry name" value="A-D-PHexomutase_C"/>
</dbReference>
<evidence type="ECO:0000256" key="7">
    <source>
        <dbReference type="SAM" id="Coils"/>
    </source>
</evidence>
<feature type="coiled-coil region" evidence="7">
    <location>
        <begin position="430"/>
        <end position="457"/>
    </location>
</feature>
<evidence type="ECO:0000256" key="1">
    <source>
        <dbReference type="ARBA" id="ARBA00001946"/>
    </source>
</evidence>
<dbReference type="InterPro" id="IPR005846">
    <property type="entry name" value="A-D-PHexomutase_a/b/a-III"/>
</dbReference>
<organism evidence="12 13">
    <name type="scientific">Giardia duodenalis assemblage B</name>
    <dbReference type="NCBI Taxonomy" id="1394984"/>
    <lineage>
        <taxon>Eukaryota</taxon>
        <taxon>Metamonada</taxon>
        <taxon>Diplomonadida</taxon>
        <taxon>Hexamitidae</taxon>
        <taxon>Giardiinae</taxon>
        <taxon>Giardia</taxon>
    </lineage>
</organism>
<evidence type="ECO:0000259" key="10">
    <source>
        <dbReference type="Pfam" id="PF02879"/>
    </source>
</evidence>
<evidence type="ECO:0000313" key="12">
    <source>
        <dbReference type="EMBL" id="KWX13657.1"/>
    </source>
</evidence>
<feature type="domain" description="Alpha-D-phosphohexomutase alpha/beta/alpha" evidence="9">
    <location>
        <begin position="29"/>
        <end position="141"/>
    </location>
</feature>
<dbReference type="InterPro" id="IPR005844">
    <property type="entry name" value="A-D-PHexomutase_a/b/a-I"/>
</dbReference>
<proteinExistence type="inferred from homology"/>
<comment type="cofactor">
    <cofactor evidence="1">
        <name>Mg(2+)</name>
        <dbReference type="ChEBI" id="CHEBI:18420"/>
    </cofactor>
</comment>
<dbReference type="InterPro" id="IPR036900">
    <property type="entry name" value="A-D-PHexomutase_C_sf"/>
</dbReference>
<dbReference type="GO" id="GO:0046872">
    <property type="term" value="F:metal ion binding"/>
    <property type="evidence" value="ECO:0007669"/>
    <property type="project" value="UniProtKB-KW"/>
</dbReference>
<dbReference type="InterPro" id="IPR050060">
    <property type="entry name" value="Phosphoglucosamine_mutase"/>
</dbReference>
<evidence type="ECO:0000313" key="13">
    <source>
        <dbReference type="Proteomes" id="UP000070089"/>
    </source>
</evidence>
<comment type="caution">
    <text evidence="12">The sequence shown here is derived from an EMBL/GenBank/DDBJ whole genome shotgun (WGS) entry which is preliminary data.</text>
</comment>
<dbReference type="GO" id="GO:0005975">
    <property type="term" value="P:carbohydrate metabolic process"/>
    <property type="evidence" value="ECO:0007669"/>
    <property type="project" value="InterPro"/>
</dbReference>
<dbReference type="InterPro" id="IPR005845">
    <property type="entry name" value="A-D-PHexomutase_a/b/a-II"/>
</dbReference>
<feature type="domain" description="Alpha-D-phosphohexomutase alpha/beta/alpha" evidence="11">
    <location>
        <begin position="300"/>
        <end position="423"/>
    </location>
</feature>
<comment type="similarity">
    <text evidence="2">Belongs to the phosphohexose mutase family.</text>
</comment>
<keyword evidence="7" id="KW-0175">Coiled coil</keyword>
<dbReference type="GO" id="GO:0006048">
    <property type="term" value="P:UDP-N-acetylglucosamine biosynthetic process"/>
    <property type="evidence" value="ECO:0007669"/>
    <property type="project" value="TreeGrafter"/>
</dbReference>
<sequence>MDRLIATFSGLRWVHDEQSFIRLICYTTAFSHALPQMVDACPTTRSKKLVYVGRDGRSTGDDYSQYIVASLLMGGFDVKYLDIVPTPTVQQLVRNSQCAGGVIATASHNPPKWNGLKFVGPTSIFLTPDECTRVYSCVTEEILKKETQSFLSKSPCRALAQEVVEAIKKKESYTHGKVKMEYVGSDNAINEHIKHILAQTSLVDTASIREANFSIGFSGCNASGAVYIASLCEHLGVNLKVPYMMEPGPLPLQPEPIPENLVQFGQAIKEQGDVHVAFAVDPDADRLVVLTETGVPLGEDYTLALCIDYILSLQQPGEYHIVTNASTSLVVADACKKHEEKGIKGILHYTAVGEVNVALKMLELGTKCLIGGEGNGGVMLPSAHIGRDSIVAIVLVLSWLAKMRKLYGDKPISELVAEQFQKYYIRKNKYTITSKKRAELEEKLQNLAKETTEYEVDTVDGVKFTSVSSRKWVHIRFSNTEPIIRIIAEAPSEDEAINLIKTYEKALSLAS</sequence>
<dbReference type="GO" id="GO:0005829">
    <property type="term" value="C:cytosol"/>
    <property type="evidence" value="ECO:0007669"/>
    <property type="project" value="TreeGrafter"/>
</dbReference>
<feature type="domain" description="Alpha-D-phosphohexomutase C-terminal" evidence="8">
    <location>
        <begin position="454"/>
        <end position="496"/>
    </location>
</feature>
<gene>
    <name evidence="12" type="ORF">QR46_2355</name>
</gene>
<dbReference type="Pfam" id="PF02879">
    <property type="entry name" value="PGM_PMM_II"/>
    <property type="match status" value="1"/>
</dbReference>
<dbReference type="Proteomes" id="UP000070089">
    <property type="component" value="Unassembled WGS sequence"/>
</dbReference>
<dbReference type="PANTHER" id="PTHR42946:SF1">
    <property type="entry name" value="PHOSPHOGLUCOMUTASE (ALPHA-D-GLUCOSE-1,6-BISPHOSPHATE-DEPENDENT)"/>
    <property type="match status" value="1"/>
</dbReference>
<dbReference type="GO" id="GO:0004615">
    <property type="term" value="F:phosphomannomutase activity"/>
    <property type="evidence" value="ECO:0007669"/>
    <property type="project" value="TreeGrafter"/>
</dbReference>
<dbReference type="Pfam" id="PF02880">
    <property type="entry name" value="PGM_PMM_III"/>
    <property type="match status" value="1"/>
</dbReference>
<evidence type="ECO:0000256" key="3">
    <source>
        <dbReference type="ARBA" id="ARBA00022553"/>
    </source>
</evidence>
<accession>A0A132NUA1</accession>
<protein>
    <submittedName>
        <fullName evidence="12">Phosphoglucomutase / Phosphomannomutase</fullName>
    </submittedName>
</protein>
<dbReference type="Gene3D" id="3.40.120.10">
    <property type="entry name" value="Alpha-D-Glucose-1,6-Bisphosphate, subunit A, domain 3"/>
    <property type="match status" value="3"/>
</dbReference>
<evidence type="ECO:0000256" key="2">
    <source>
        <dbReference type="ARBA" id="ARBA00010231"/>
    </source>
</evidence>
<reference evidence="12 13" key="1">
    <citation type="journal article" date="2015" name="Mol. Biochem. Parasitol.">
        <title>Identification of polymorphic genes for use in assemblage B genotyping assays through comparative genomics of multiple assemblage B Giardia duodenalis isolates.</title>
        <authorList>
            <person name="Wielinga C."/>
            <person name="Thompson R.C."/>
            <person name="Monis P."/>
            <person name="Ryan U."/>
        </authorList>
    </citation>
    <scope>NUCLEOTIDE SEQUENCE [LARGE SCALE GENOMIC DNA]</scope>
    <source>
        <strain evidence="12 13">BAH15c1</strain>
    </source>
</reference>